<name>A0A250JEC2_9BACT</name>
<feature type="domain" description="YlxR" evidence="2">
    <location>
        <begin position="23"/>
        <end position="85"/>
    </location>
</feature>
<dbReference type="InterPro" id="IPR037465">
    <property type="entry name" value="YlxR"/>
</dbReference>
<evidence type="ECO:0000259" key="2">
    <source>
        <dbReference type="Pfam" id="PF04296"/>
    </source>
</evidence>
<dbReference type="SUPFAM" id="SSF64376">
    <property type="entry name" value="YlxR-like"/>
    <property type="match status" value="1"/>
</dbReference>
<dbReference type="PANTHER" id="PTHR34215">
    <property type="entry name" value="BLL0784 PROTEIN"/>
    <property type="match status" value="1"/>
</dbReference>
<feature type="compositionally biased region" description="Gly residues" evidence="1">
    <location>
        <begin position="103"/>
        <end position="113"/>
    </location>
</feature>
<dbReference type="KEGG" id="cfus:CYFUS_007732"/>
<sequence length="113" mass="11431">MRLKARSSTNSREELPVGAGPVRSCIGCGARRGQEELIRLGVGPEGGVVVDGRRKLPGRGAYLCGVGCLAAAVKRKAFGRAFRGKAGPVDPSLLGQALESVSGRGGATGGSGR</sequence>
<evidence type="ECO:0000313" key="3">
    <source>
        <dbReference type="EMBL" id="ATB42254.1"/>
    </source>
</evidence>
<evidence type="ECO:0000256" key="1">
    <source>
        <dbReference type="SAM" id="MobiDB-lite"/>
    </source>
</evidence>
<reference evidence="3 4" key="1">
    <citation type="submission" date="2017-06" db="EMBL/GenBank/DDBJ databases">
        <title>Sequencing and comparative analysis of myxobacterial genomes.</title>
        <authorList>
            <person name="Rupp O."/>
            <person name="Goesmann A."/>
            <person name="Sogaard-Andersen L."/>
        </authorList>
    </citation>
    <scope>NUCLEOTIDE SEQUENCE [LARGE SCALE GENOMIC DNA]</scope>
    <source>
        <strain evidence="3 4">DSM 52655</strain>
    </source>
</reference>
<feature type="region of interest" description="Disordered" evidence="1">
    <location>
        <begin position="93"/>
        <end position="113"/>
    </location>
</feature>
<dbReference type="EMBL" id="CP022098">
    <property type="protein sequence ID" value="ATB42254.1"/>
    <property type="molecule type" value="Genomic_DNA"/>
</dbReference>
<dbReference type="AlphaFoldDB" id="A0A250JEC2"/>
<dbReference type="Pfam" id="PF04296">
    <property type="entry name" value="YlxR"/>
    <property type="match status" value="1"/>
</dbReference>
<dbReference type="Proteomes" id="UP000217257">
    <property type="component" value="Chromosome"/>
</dbReference>
<dbReference type="InterPro" id="IPR035931">
    <property type="entry name" value="YlxR-like_sf"/>
</dbReference>
<organism evidence="3 4">
    <name type="scientific">Cystobacter fuscus</name>
    <dbReference type="NCBI Taxonomy" id="43"/>
    <lineage>
        <taxon>Bacteria</taxon>
        <taxon>Pseudomonadati</taxon>
        <taxon>Myxococcota</taxon>
        <taxon>Myxococcia</taxon>
        <taxon>Myxococcales</taxon>
        <taxon>Cystobacterineae</taxon>
        <taxon>Archangiaceae</taxon>
        <taxon>Cystobacter</taxon>
    </lineage>
</organism>
<evidence type="ECO:0000313" key="4">
    <source>
        <dbReference type="Proteomes" id="UP000217257"/>
    </source>
</evidence>
<dbReference type="PANTHER" id="PTHR34215:SF1">
    <property type="entry name" value="YLXR DOMAIN-CONTAINING PROTEIN"/>
    <property type="match status" value="1"/>
</dbReference>
<dbReference type="InterPro" id="IPR007393">
    <property type="entry name" value="YlxR_dom"/>
</dbReference>
<protein>
    <recommendedName>
        <fullName evidence="2">YlxR domain-containing protein</fullName>
    </recommendedName>
</protein>
<proteinExistence type="predicted"/>
<dbReference type="Gene3D" id="3.30.1230.10">
    <property type="entry name" value="YlxR-like"/>
    <property type="match status" value="1"/>
</dbReference>
<accession>A0A250JEC2</accession>
<gene>
    <name evidence="3" type="ORF">CYFUS_007732</name>
</gene>